<feature type="compositionally biased region" description="Low complexity" evidence="2">
    <location>
        <begin position="148"/>
        <end position="161"/>
    </location>
</feature>
<accession>A0ABZ2BEX6</accession>
<keyword evidence="1" id="KW-0175">Coiled coil</keyword>
<sequence>MDVALVEKLVAEKLETAAATVRAEGWKWVECSATAPAGYHAMKRHYPEDLPLSEEDQAALDAAQTEYDELAELIESGMADEEAEAKLSDLEKRIDNLNARSEAYSPEALEQAGTFVFLDYCGRLAIERGFVKPGEVEAAGDEDEDGEGLPSASSATTPKAPSISHSAALIEDLTAHKTAALRIELANNPDVALVAVVHAMLLRVAYPYNSEQSALQLSLTHERLEPSLKDAASCKGLSAFNDLADNYGHHLPGNPADLFDWLLEQPQDMVMMLLAFGAAHSVNAVKKKFTDRKNGIEQANQLGRALKVNMPDWFETTGDSYFKHVNRTTIELTVAEARGSEAELSVRAAAKKSEAVTIADRLVAGSGWIPAPVRIASAETEQLGAESITEDEQFPQAAE</sequence>
<feature type="region of interest" description="Disordered" evidence="2">
    <location>
        <begin position="138"/>
        <end position="161"/>
    </location>
</feature>
<feature type="coiled-coil region" evidence="1">
    <location>
        <begin position="53"/>
        <end position="100"/>
    </location>
</feature>
<evidence type="ECO:0000256" key="2">
    <source>
        <dbReference type="SAM" id="MobiDB-lite"/>
    </source>
</evidence>
<geneLocation type="plasmid" evidence="3 4">
    <name>pSchITTGS70a</name>
</geneLocation>
<feature type="compositionally biased region" description="Acidic residues" evidence="2">
    <location>
        <begin position="138"/>
        <end position="147"/>
    </location>
</feature>
<keyword evidence="3" id="KW-0614">Plasmid</keyword>
<organism evidence="3 4">
    <name type="scientific">Sinorhizobium chiapasense</name>
    <dbReference type="NCBI Taxonomy" id="501572"/>
    <lineage>
        <taxon>Bacteria</taxon>
        <taxon>Pseudomonadati</taxon>
        <taxon>Pseudomonadota</taxon>
        <taxon>Alphaproteobacteria</taxon>
        <taxon>Hyphomicrobiales</taxon>
        <taxon>Rhizobiaceae</taxon>
        <taxon>Sinorhizobium/Ensifer group</taxon>
        <taxon>Sinorhizobium</taxon>
    </lineage>
</organism>
<keyword evidence="4" id="KW-1185">Reference proteome</keyword>
<dbReference type="EMBL" id="CP133149">
    <property type="protein sequence ID" value="WVT06062.1"/>
    <property type="molecule type" value="Genomic_DNA"/>
</dbReference>
<name>A0ABZ2BEX6_9HYPH</name>
<evidence type="ECO:0000313" key="4">
    <source>
        <dbReference type="Proteomes" id="UP001432360"/>
    </source>
</evidence>
<evidence type="ECO:0000313" key="3">
    <source>
        <dbReference type="EMBL" id="WVT06062.1"/>
    </source>
</evidence>
<evidence type="ECO:0000256" key="1">
    <source>
        <dbReference type="SAM" id="Coils"/>
    </source>
</evidence>
<gene>
    <name evidence="3" type="ORF">RB548_21445</name>
</gene>
<proteinExistence type="predicted"/>
<evidence type="ECO:0008006" key="5">
    <source>
        <dbReference type="Google" id="ProtNLM"/>
    </source>
</evidence>
<dbReference type="RefSeq" id="WP_331375131.1">
    <property type="nucleotide sequence ID" value="NZ_CP133149.1"/>
</dbReference>
<reference evidence="3" key="1">
    <citation type="submission" date="2023-08" db="EMBL/GenBank/DDBJ databases">
        <title>Complete genome sequence of Sinorhizobium chiapanecum ITTG S70 isolated from Acaciella angustissima nodules in Chiapas-Mexico.</title>
        <authorList>
            <person name="Rincon-Rosales R."/>
            <person name="Rogel M.A."/>
            <person name="Rincon-Medina C.I."/>
            <person name="Guerrero G."/>
            <person name="Manzano-Gomez L.A."/>
            <person name="Lopez-Lopez A."/>
            <person name="Rincon Molina F.A."/>
            <person name="Martinez-Romero E."/>
        </authorList>
    </citation>
    <scope>NUCLEOTIDE SEQUENCE</scope>
    <source>
        <strain evidence="3">ITTG S70</strain>
        <plasmid evidence="3">pSchITTGS70a</plasmid>
    </source>
</reference>
<dbReference type="Proteomes" id="UP001432360">
    <property type="component" value="Plasmid pSchITTGS70a"/>
</dbReference>
<protein>
    <recommendedName>
        <fullName evidence="5">ParB family chromosome partitioning protein</fullName>
    </recommendedName>
</protein>